<evidence type="ECO:0000313" key="1">
    <source>
        <dbReference type="EMBL" id="CEM52900.1"/>
    </source>
</evidence>
<accession>A0A0G4I776</accession>
<reference evidence="1" key="1">
    <citation type="submission" date="2014-11" db="EMBL/GenBank/DDBJ databases">
        <authorList>
            <person name="Otto D Thomas"/>
            <person name="Naeem Raeece"/>
        </authorList>
    </citation>
    <scope>NUCLEOTIDE SEQUENCE</scope>
</reference>
<dbReference type="VEuPathDB" id="CryptoDB:Cvel_11587"/>
<dbReference type="EMBL" id="CDMZ01005422">
    <property type="protein sequence ID" value="CEM52900.1"/>
    <property type="molecule type" value="Genomic_DNA"/>
</dbReference>
<organism evidence="1">
    <name type="scientific">Chromera velia CCMP2878</name>
    <dbReference type="NCBI Taxonomy" id="1169474"/>
    <lineage>
        <taxon>Eukaryota</taxon>
        <taxon>Sar</taxon>
        <taxon>Alveolata</taxon>
        <taxon>Colpodellida</taxon>
        <taxon>Chromeraceae</taxon>
        <taxon>Chromera</taxon>
    </lineage>
</organism>
<sequence length="139" mass="15470">MAARVLELRTAGSPAVLIEPFHLRCRSPMPSMEELVSECSIVRRVLGSWPLAERLPDGEGLVMGRRREGVHELIVLWLDEGLQTDATYCPESVVEVERVGAPSRAQIEIGRRFLQNYVQSGELIVSSSCFVSQKSFPDS</sequence>
<proteinExistence type="predicted"/>
<dbReference type="AlphaFoldDB" id="A0A0G4I776"/>
<gene>
    <name evidence="1" type="ORF">Cvel_11587</name>
</gene>
<name>A0A0G4I776_9ALVE</name>
<protein>
    <submittedName>
        <fullName evidence="1">Uncharacterized protein</fullName>
    </submittedName>
</protein>